<name>A0A835MKG9_9ROSI</name>
<proteinExistence type="predicted"/>
<dbReference type="OrthoDB" id="10665894at2759"/>
<organism evidence="1 2">
    <name type="scientific">Salix dunnii</name>
    <dbReference type="NCBI Taxonomy" id="1413687"/>
    <lineage>
        <taxon>Eukaryota</taxon>
        <taxon>Viridiplantae</taxon>
        <taxon>Streptophyta</taxon>
        <taxon>Embryophyta</taxon>
        <taxon>Tracheophyta</taxon>
        <taxon>Spermatophyta</taxon>
        <taxon>Magnoliopsida</taxon>
        <taxon>eudicotyledons</taxon>
        <taxon>Gunneridae</taxon>
        <taxon>Pentapetalae</taxon>
        <taxon>rosids</taxon>
        <taxon>fabids</taxon>
        <taxon>Malpighiales</taxon>
        <taxon>Salicaceae</taxon>
        <taxon>Saliceae</taxon>
        <taxon>Salix</taxon>
    </lineage>
</organism>
<keyword evidence="2" id="KW-1185">Reference proteome</keyword>
<evidence type="ECO:0000313" key="2">
    <source>
        <dbReference type="Proteomes" id="UP000657918"/>
    </source>
</evidence>
<dbReference type="AlphaFoldDB" id="A0A835MKG9"/>
<accession>A0A835MKG9</accession>
<protein>
    <submittedName>
        <fullName evidence="1">Uncharacterized protein</fullName>
    </submittedName>
</protein>
<comment type="caution">
    <text evidence="1">The sequence shown here is derived from an EMBL/GenBank/DDBJ whole genome shotgun (WGS) entry which is preliminary data.</text>
</comment>
<reference evidence="1 2" key="1">
    <citation type="submission" date="2020-10" db="EMBL/GenBank/DDBJ databases">
        <title>Plant Genome Project.</title>
        <authorList>
            <person name="Zhang R.-G."/>
        </authorList>
    </citation>
    <scope>NUCLEOTIDE SEQUENCE [LARGE SCALE GENOMIC DNA]</scope>
    <source>
        <strain evidence="1">FAFU-HL-1</strain>
        <tissue evidence="1">Leaf</tissue>
    </source>
</reference>
<dbReference type="EMBL" id="JADGMS010000020">
    <property type="protein sequence ID" value="KAF9660758.1"/>
    <property type="molecule type" value="Genomic_DNA"/>
</dbReference>
<dbReference type="Proteomes" id="UP000657918">
    <property type="component" value="Unassembled WGS sequence"/>
</dbReference>
<gene>
    <name evidence="1" type="ORF">SADUNF_SadunfMtG0007300</name>
</gene>
<evidence type="ECO:0000313" key="1">
    <source>
        <dbReference type="EMBL" id="KAF9660758.1"/>
    </source>
</evidence>
<geneLocation type="mitochondrion" evidence="1"/>
<sequence>MLMVDFPIRCNRSRAYGRDSCCCVIAAPEKHTPRSDISPQGPIFCHSCGLFSIMMEMGESCFELNLYYSAIHFRNITKPDTEQGIHHRLPAAKAPLIRGPCSTLCVALRVSLILVTYMVSSIRTALHFTNQYFLDHSFVSYVGNQSITNRCHSTSTPHRLAFSGVTELTLCLSTYLILITGSVAPFFLGLKGEALRPGFLPRLGAALSGLYPYERSVQRCGQDLERFVHENIPFSVRGWLSAIPATAALDSFDDLSFPDKNTWEFTTMDQPIGCDRTEKGNLSELSLPGSRAVRLPNRYQLGSPFLGTKKETVSWSHQPHAQRILDDSMAIPILSIVSCGMRSCWRETGIELEVTLRRKERDGCGLFAPSQIGLAS</sequence>
<keyword evidence="1" id="KW-0496">Mitochondrion</keyword>